<evidence type="ECO:0000313" key="1">
    <source>
        <dbReference type="EMBL" id="GIY74172.1"/>
    </source>
</evidence>
<protein>
    <submittedName>
        <fullName evidence="1">Uncharacterized protein</fullName>
    </submittedName>
</protein>
<organism evidence="1 2">
    <name type="scientific">Caerostris extrusa</name>
    <name type="common">Bark spider</name>
    <name type="synonym">Caerostris bankana</name>
    <dbReference type="NCBI Taxonomy" id="172846"/>
    <lineage>
        <taxon>Eukaryota</taxon>
        <taxon>Metazoa</taxon>
        <taxon>Ecdysozoa</taxon>
        <taxon>Arthropoda</taxon>
        <taxon>Chelicerata</taxon>
        <taxon>Arachnida</taxon>
        <taxon>Araneae</taxon>
        <taxon>Araneomorphae</taxon>
        <taxon>Entelegynae</taxon>
        <taxon>Araneoidea</taxon>
        <taxon>Araneidae</taxon>
        <taxon>Caerostris</taxon>
    </lineage>
</organism>
<dbReference type="AlphaFoldDB" id="A0AAV4VV70"/>
<keyword evidence="2" id="KW-1185">Reference proteome</keyword>
<proteinExistence type="predicted"/>
<sequence>MWIVKHRQTGDKGVNVVTGPRLVSSFDETHGRCGLNIKRYDMDSDGTLVCHSVIREHIFQELTLQVKHLRCSVYVVGDTSEKAR</sequence>
<dbReference type="Proteomes" id="UP001054945">
    <property type="component" value="Unassembled WGS sequence"/>
</dbReference>
<name>A0AAV4VV70_CAEEX</name>
<dbReference type="EMBL" id="BPLR01015177">
    <property type="protein sequence ID" value="GIY74172.1"/>
    <property type="molecule type" value="Genomic_DNA"/>
</dbReference>
<gene>
    <name evidence="1" type="ORF">CEXT_190831</name>
</gene>
<accession>A0AAV4VV70</accession>
<evidence type="ECO:0000313" key="2">
    <source>
        <dbReference type="Proteomes" id="UP001054945"/>
    </source>
</evidence>
<comment type="caution">
    <text evidence="1">The sequence shown here is derived from an EMBL/GenBank/DDBJ whole genome shotgun (WGS) entry which is preliminary data.</text>
</comment>
<reference evidence="1 2" key="1">
    <citation type="submission" date="2021-06" db="EMBL/GenBank/DDBJ databases">
        <title>Caerostris extrusa draft genome.</title>
        <authorList>
            <person name="Kono N."/>
            <person name="Arakawa K."/>
        </authorList>
    </citation>
    <scope>NUCLEOTIDE SEQUENCE [LARGE SCALE GENOMIC DNA]</scope>
</reference>